<feature type="chain" id="PRO_5016282732" evidence="2">
    <location>
        <begin position="20"/>
        <end position="1001"/>
    </location>
</feature>
<dbReference type="Pfam" id="PF18962">
    <property type="entry name" value="Por_Secre_tail"/>
    <property type="match status" value="1"/>
</dbReference>
<dbReference type="NCBIfam" id="TIGR04183">
    <property type="entry name" value="Por_Secre_tail"/>
    <property type="match status" value="1"/>
</dbReference>
<protein>
    <submittedName>
        <fullName evidence="4">Putative secreted protein (Por secretion system target)</fullName>
    </submittedName>
</protein>
<dbReference type="AlphaFoldDB" id="A0A327RYP0"/>
<proteinExistence type="predicted"/>
<organism evidence="4 5">
    <name type="scientific">Gelidibacter algens</name>
    <dbReference type="NCBI Taxonomy" id="49280"/>
    <lineage>
        <taxon>Bacteria</taxon>
        <taxon>Pseudomonadati</taxon>
        <taxon>Bacteroidota</taxon>
        <taxon>Flavobacteriia</taxon>
        <taxon>Flavobacteriales</taxon>
        <taxon>Flavobacteriaceae</taxon>
        <taxon>Gelidibacter</taxon>
    </lineage>
</organism>
<dbReference type="RefSeq" id="WP_083993799.1">
    <property type="nucleotide sequence ID" value="NZ_LZRN01000001.1"/>
</dbReference>
<dbReference type="Proteomes" id="UP000248987">
    <property type="component" value="Unassembled WGS sequence"/>
</dbReference>
<keyword evidence="1 2" id="KW-0732">Signal</keyword>
<evidence type="ECO:0000256" key="2">
    <source>
        <dbReference type="SAM" id="SignalP"/>
    </source>
</evidence>
<comment type="caution">
    <text evidence="4">The sequence shown here is derived from an EMBL/GenBank/DDBJ whole genome shotgun (WGS) entry which is preliminary data.</text>
</comment>
<evidence type="ECO:0000256" key="1">
    <source>
        <dbReference type="ARBA" id="ARBA00022729"/>
    </source>
</evidence>
<evidence type="ECO:0000313" key="5">
    <source>
        <dbReference type="Proteomes" id="UP000248987"/>
    </source>
</evidence>
<accession>A0A327RYP0</accession>
<feature type="signal peptide" evidence="2">
    <location>
        <begin position="1"/>
        <end position="19"/>
    </location>
</feature>
<evidence type="ECO:0000313" key="4">
    <source>
        <dbReference type="EMBL" id="RAJ22036.1"/>
    </source>
</evidence>
<dbReference type="EMBL" id="QLLQ01000011">
    <property type="protein sequence ID" value="RAJ22036.1"/>
    <property type="molecule type" value="Genomic_DNA"/>
</dbReference>
<keyword evidence="5" id="KW-1185">Reference proteome</keyword>
<gene>
    <name evidence="4" type="ORF">LX77_02694</name>
</gene>
<reference evidence="4 5" key="1">
    <citation type="submission" date="2018-06" db="EMBL/GenBank/DDBJ databases">
        <title>Genomic Encyclopedia of Archaeal and Bacterial Type Strains, Phase II (KMG-II): from individual species to whole genera.</title>
        <authorList>
            <person name="Goeker M."/>
        </authorList>
    </citation>
    <scope>NUCLEOTIDE SEQUENCE [LARGE SCALE GENOMIC DNA]</scope>
    <source>
        <strain evidence="4 5">DSM 12408</strain>
    </source>
</reference>
<dbReference type="InterPro" id="IPR026444">
    <property type="entry name" value="Secre_tail"/>
</dbReference>
<feature type="domain" description="Secretion system C-terminal sorting" evidence="3">
    <location>
        <begin position="927"/>
        <end position="999"/>
    </location>
</feature>
<evidence type="ECO:0000259" key="3">
    <source>
        <dbReference type="Pfam" id="PF18962"/>
    </source>
</evidence>
<dbReference type="OrthoDB" id="9805017at2"/>
<name>A0A327RYP0_9FLAO</name>
<sequence>MKKPLLFSFLFALSATLFAQTNTWIGAGANTDWNTVANWSLNAVPTAANDVVIPTGFTVNLNVAGTTKSIVVQGNSTFNMSNTLSILNASSVAANATCAWTFGSLTGGGTLTNNGTFNLSSGNTKSIVGVTTFNNTGNFNILDGGDLNITDGIFNNLASGVIDLRGNEGNISYTGSASRILNNAGLIKSTATGGNTRIQSVLNNNGGTITVSNGNLIFDFLDKNLNGGVLNVSVGSVLQLTSTTNLTGTLTGALNGDLEWSGTVSSASTSTFNFSGSSGVRWTAGNLTGGGTLVNKNLMFLSSGNTKSIIGVTTLNNEGDFNILDGGDLNITDGIFNNLALGVIDLRGNEGNISYTGAGSRILNNAGLIKSTAAGGNTRIQTVLNNNGGTITVSNGNLIFDFLDKNMNGGVLNVSVGSVFQLTSTTNLTGTLTGALNGDLEWSGTVSSAGTSTFNFSGSSGVRWIAGNLTGGGTLVNKNLMFLSSGNTKSIVGVTTLNNEGDFNILDGGDLNITDGIFNNLALGVIDLRGNEGNISYTGAGSRILNNAGLIKSTATGGNTRIQTVLNNNGGTITVSSGNLIFDSLDKNLTNGVYNVSGGSVMQWSININVSGTLTGNLTGEIDWTNNVTIPVATTGTFNFTGNSGVKWSSGNLTGGGTLVNNSLIFLITGNTKSIIGATTLNNEGDFNITDGGDFNITDGIFNNQLTGTLDLQGNEGNISYTGSASRILNNFGLLKMSAMSGNARIQTTLNNSGVIDAQLGNLIFSEFLPFTNDEDGTVKGVANVTIANTANYTNNGTYAPGGSPGTLSFNGIFKSSPTSVLDVELNGLTSGTQYDVLAITGTNVIFAGNVNVNLNFVPSLNAQFIIATTSGTISQCSLAPTTSAEFNGMFYTFSVTCLNNNQVVLKVTNITLNINDFELSESSIKLFPNPVRTSLTIKNVNQLELASGQIMDITGKTIHSFDLENMGLTKEISIENYVSGMYFIKINGLTGSLTKRIVKE</sequence>